<comment type="caution">
    <text evidence="1">The sequence shown here is derived from an EMBL/GenBank/DDBJ whole genome shotgun (WGS) entry which is preliminary data.</text>
</comment>
<organism evidence="1 2">
    <name type="scientific">Acinetobacter gerneri</name>
    <dbReference type="NCBI Taxonomy" id="202952"/>
    <lineage>
        <taxon>Bacteria</taxon>
        <taxon>Pseudomonadati</taxon>
        <taxon>Pseudomonadota</taxon>
        <taxon>Gammaproteobacteria</taxon>
        <taxon>Moraxellales</taxon>
        <taxon>Moraxellaceae</taxon>
        <taxon>Acinetobacter</taxon>
    </lineage>
</organism>
<evidence type="ECO:0000313" key="2">
    <source>
        <dbReference type="Proteomes" id="UP001243195"/>
    </source>
</evidence>
<protein>
    <submittedName>
        <fullName evidence="1">Uncharacterized protein</fullName>
    </submittedName>
</protein>
<reference evidence="1" key="1">
    <citation type="submission" date="2023-08" db="EMBL/GenBank/DDBJ databases">
        <title>Emergence of clinically-relevant ST2 carbapenem-resistant Acinetobacter baumannii strains in hospital sewages in Zhejiang, East of China.</title>
        <authorList>
            <person name="Kaichao C."/>
            <person name="Zhang R."/>
        </authorList>
    </citation>
    <scope>NUCLEOTIDE SEQUENCE</scope>
    <source>
        <strain evidence="1">M-SY-60</strain>
    </source>
</reference>
<proteinExistence type="predicted"/>
<evidence type="ECO:0000313" key="1">
    <source>
        <dbReference type="EMBL" id="MDQ9070565.1"/>
    </source>
</evidence>
<dbReference type="AlphaFoldDB" id="A0AAW8JHC0"/>
<accession>A0AAW8JHC0</accession>
<dbReference type="Proteomes" id="UP001243195">
    <property type="component" value="Unassembled WGS sequence"/>
</dbReference>
<name>A0AAW8JHC0_9GAMM</name>
<sequence length="136" mass="15393">MDQFPKKLIQANLAVLSKSDDLYGLSFQLNPFILNKELVNSSISFEGLQLPSSNLKDLVGLKLKFDEEQCQDFNGCFTLDGVHNPVDLHQIEFIESRSGYLTVLAKISIDFEYEMHDCYENLVLVINSMVASVILE</sequence>
<dbReference type="EMBL" id="JAVIDA010000003">
    <property type="protein sequence ID" value="MDQ9070565.1"/>
    <property type="molecule type" value="Genomic_DNA"/>
</dbReference>
<dbReference type="RefSeq" id="WP_277090088.1">
    <property type="nucleotide sequence ID" value="NZ_JAKVJG010000002.1"/>
</dbReference>
<gene>
    <name evidence="1" type="ORF">RFH51_03695</name>
</gene>